<dbReference type="EMBL" id="JADIMV010000058">
    <property type="protein sequence ID" value="MBO8439707.1"/>
    <property type="molecule type" value="Genomic_DNA"/>
</dbReference>
<evidence type="ECO:0000259" key="4">
    <source>
        <dbReference type="Pfam" id="PF04389"/>
    </source>
</evidence>
<feature type="non-terminal residue" evidence="5">
    <location>
        <position position="319"/>
    </location>
</feature>
<accession>A0A940DL14</accession>
<evidence type="ECO:0000256" key="3">
    <source>
        <dbReference type="SAM" id="SignalP"/>
    </source>
</evidence>
<gene>
    <name evidence="5" type="ORF">IAC51_03555</name>
</gene>
<reference evidence="5" key="1">
    <citation type="submission" date="2020-10" db="EMBL/GenBank/DDBJ databases">
        <authorList>
            <person name="Gilroy R."/>
        </authorList>
    </citation>
    <scope>NUCLEOTIDE SEQUENCE</scope>
    <source>
        <strain evidence="5">3924</strain>
    </source>
</reference>
<evidence type="ECO:0000256" key="1">
    <source>
        <dbReference type="ARBA" id="ARBA00022679"/>
    </source>
</evidence>
<dbReference type="InterPro" id="IPR040234">
    <property type="entry name" value="QC/QCL"/>
</dbReference>
<dbReference type="Gene3D" id="3.40.630.10">
    <property type="entry name" value="Zn peptidases"/>
    <property type="match status" value="1"/>
</dbReference>
<dbReference type="InterPro" id="IPR007484">
    <property type="entry name" value="Peptidase_M28"/>
</dbReference>
<organism evidence="5 6">
    <name type="scientific">Candidatus Aphodosoma intestinipullorum</name>
    <dbReference type="NCBI Taxonomy" id="2840674"/>
    <lineage>
        <taxon>Bacteria</taxon>
        <taxon>Pseudomonadati</taxon>
        <taxon>Bacteroidota</taxon>
        <taxon>Bacteroidia</taxon>
        <taxon>Bacteroidales</taxon>
        <taxon>Candidatus Aphodosoma</taxon>
    </lineage>
</organism>
<dbReference type="Pfam" id="PF04389">
    <property type="entry name" value="Peptidase_M28"/>
    <property type="match status" value="1"/>
</dbReference>
<evidence type="ECO:0000256" key="2">
    <source>
        <dbReference type="ARBA" id="ARBA00023315"/>
    </source>
</evidence>
<proteinExistence type="predicted"/>
<comment type="caution">
    <text evidence="5">The sequence shown here is derived from an EMBL/GenBank/DDBJ whole genome shotgun (WGS) entry which is preliminary data.</text>
</comment>
<keyword evidence="2" id="KW-0012">Acyltransferase</keyword>
<dbReference type="GO" id="GO:0008270">
    <property type="term" value="F:zinc ion binding"/>
    <property type="evidence" value="ECO:0007669"/>
    <property type="project" value="TreeGrafter"/>
</dbReference>
<feature type="signal peptide" evidence="3">
    <location>
        <begin position="1"/>
        <end position="23"/>
    </location>
</feature>
<protein>
    <submittedName>
        <fullName evidence="5">M28 family peptidase</fullName>
    </submittedName>
</protein>
<name>A0A940DL14_9BACT</name>
<evidence type="ECO:0000313" key="6">
    <source>
        <dbReference type="Proteomes" id="UP000712007"/>
    </source>
</evidence>
<feature type="chain" id="PRO_5037511249" evidence="3">
    <location>
        <begin position="24"/>
        <end position="319"/>
    </location>
</feature>
<dbReference type="PANTHER" id="PTHR12283:SF6">
    <property type="entry name" value="GLUTAMINYL-PEPTIDE CYCLOTRANSFERASE-RELATED"/>
    <property type="match status" value="1"/>
</dbReference>
<dbReference type="PROSITE" id="PS51257">
    <property type="entry name" value="PROKAR_LIPOPROTEIN"/>
    <property type="match status" value="1"/>
</dbReference>
<feature type="domain" description="Peptidase M28" evidence="4">
    <location>
        <begin position="108"/>
        <end position="318"/>
    </location>
</feature>
<dbReference type="Proteomes" id="UP000712007">
    <property type="component" value="Unassembled WGS sequence"/>
</dbReference>
<dbReference type="GO" id="GO:0016603">
    <property type="term" value="F:glutaminyl-peptide cyclotransferase activity"/>
    <property type="evidence" value="ECO:0007669"/>
    <property type="project" value="TreeGrafter"/>
</dbReference>
<evidence type="ECO:0000313" key="5">
    <source>
        <dbReference type="EMBL" id="MBO8439707.1"/>
    </source>
</evidence>
<sequence length="319" mass="34909">MGLLRRNTLACIAVTMLLTTVCGCGGTSAGQTDEAAVAKAESRPAFSADSAYRYVEAQVEFGPRVPGSEAHAQCRDFLTAFLRSHGAAVTVQEGEARLYDGREMSLHNIIASYNPDAVRRVMLCAHWDSRPYADSDPDPANHRKPIDGANDGASGVGVLMETARAFGAKSPGVGVDIILFDLEDWGIPEFHEGDYKTDTWCLGSQYWGRTPHVSPYRPMYGILLDMVGAPGAQFCKEGVSMHFAPDIVEKVWRTAADLGFGQTFRDQRGGMVTDDHLYVNTLAKIPCIDIIQYNPMSANGFGDYWHTLDDNMSNIDRNT</sequence>
<keyword evidence="1" id="KW-0808">Transferase</keyword>
<reference evidence="5" key="2">
    <citation type="journal article" date="2021" name="PeerJ">
        <title>Extensive microbial diversity within the chicken gut microbiome revealed by metagenomics and culture.</title>
        <authorList>
            <person name="Gilroy R."/>
            <person name="Ravi A."/>
            <person name="Getino M."/>
            <person name="Pursley I."/>
            <person name="Horton D.L."/>
            <person name="Alikhan N.F."/>
            <person name="Baker D."/>
            <person name="Gharbi K."/>
            <person name="Hall N."/>
            <person name="Watson M."/>
            <person name="Adriaenssens E.M."/>
            <person name="Foster-Nyarko E."/>
            <person name="Jarju S."/>
            <person name="Secka A."/>
            <person name="Antonio M."/>
            <person name="Oren A."/>
            <person name="Chaudhuri R.R."/>
            <person name="La Ragione R."/>
            <person name="Hildebrand F."/>
            <person name="Pallen M.J."/>
        </authorList>
    </citation>
    <scope>NUCLEOTIDE SEQUENCE</scope>
    <source>
        <strain evidence="5">3924</strain>
    </source>
</reference>
<keyword evidence="3" id="KW-0732">Signal</keyword>
<dbReference type="PANTHER" id="PTHR12283">
    <property type="entry name" value="GLUTAMINYL-PEPTIDE CYCLOTRANSFERASE"/>
    <property type="match status" value="1"/>
</dbReference>
<dbReference type="AlphaFoldDB" id="A0A940DL14"/>
<dbReference type="SUPFAM" id="SSF53187">
    <property type="entry name" value="Zn-dependent exopeptidases"/>
    <property type="match status" value="1"/>
</dbReference>